<proteinExistence type="predicted"/>
<reference evidence="1 2" key="1">
    <citation type="journal article" date="2018" name="Nat. Biotechnol.">
        <title>A standardized bacterial taxonomy based on genome phylogeny substantially revises the tree of life.</title>
        <authorList>
            <person name="Parks D.H."/>
            <person name="Chuvochina M."/>
            <person name="Waite D.W."/>
            <person name="Rinke C."/>
            <person name="Skarshewski A."/>
            <person name="Chaumeil P.A."/>
            <person name="Hugenholtz P."/>
        </authorList>
    </citation>
    <scope>NUCLEOTIDE SEQUENCE [LARGE SCALE GENOMIC DNA]</scope>
    <source>
        <strain evidence="1">UBA8844</strain>
    </source>
</reference>
<comment type="caution">
    <text evidence="1">The sequence shown here is derived from an EMBL/GenBank/DDBJ whole genome shotgun (WGS) entry which is preliminary data.</text>
</comment>
<organism evidence="1 2">
    <name type="scientific">Gemmatimonas aurantiaca</name>
    <dbReference type="NCBI Taxonomy" id="173480"/>
    <lineage>
        <taxon>Bacteria</taxon>
        <taxon>Pseudomonadati</taxon>
        <taxon>Gemmatimonadota</taxon>
        <taxon>Gemmatimonadia</taxon>
        <taxon>Gemmatimonadales</taxon>
        <taxon>Gemmatimonadaceae</taxon>
        <taxon>Gemmatimonas</taxon>
    </lineage>
</organism>
<name>A0A3D4V7Z0_9BACT</name>
<dbReference type="EMBL" id="DPIY01000007">
    <property type="protein sequence ID" value="HCT57220.1"/>
    <property type="molecule type" value="Genomic_DNA"/>
</dbReference>
<evidence type="ECO:0000313" key="1">
    <source>
        <dbReference type="EMBL" id="HCT57220.1"/>
    </source>
</evidence>
<protein>
    <submittedName>
        <fullName evidence="1">Uncharacterized protein</fullName>
    </submittedName>
</protein>
<dbReference type="AlphaFoldDB" id="A0A3D4V7Z0"/>
<accession>A0A3D4V7Z0</accession>
<evidence type="ECO:0000313" key="2">
    <source>
        <dbReference type="Proteomes" id="UP000264071"/>
    </source>
</evidence>
<gene>
    <name evidence="1" type="ORF">DGD08_08410</name>
</gene>
<sequence length="63" mass="6687">MEQIRPRDTVLPMYPLGSRKFAGGRIGPTRQTSTGTTLRLVAVVGTAALKITTVQPPVGPRVA</sequence>
<dbReference type="Proteomes" id="UP000264071">
    <property type="component" value="Unassembled WGS sequence"/>
</dbReference>